<organism evidence="1 2">
    <name type="scientific">Arctium lappa</name>
    <name type="common">Greater burdock</name>
    <name type="synonym">Lappa major</name>
    <dbReference type="NCBI Taxonomy" id="4217"/>
    <lineage>
        <taxon>Eukaryota</taxon>
        <taxon>Viridiplantae</taxon>
        <taxon>Streptophyta</taxon>
        <taxon>Embryophyta</taxon>
        <taxon>Tracheophyta</taxon>
        <taxon>Spermatophyta</taxon>
        <taxon>Magnoliopsida</taxon>
        <taxon>eudicotyledons</taxon>
        <taxon>Gunneridae</taxon>
        <taxon>Pentapetalae</taxon>
        <taxon>asterids</taxon>
        <taxon>campanulids</taxon>
        <taxon>Asterales</taxon>
        <taxon>Asteraceae</taxon>
        <taxon>Carduoideae</taxon>
        <taxon>Cardueae</taxon>
        <taxon>Arctiinae</taxon>
        <taxon>Arctium</taxon>
    </lineage>
</organism>
<gene>
    <name evidence="1" type="ORF">L6452_09965</name>
</gene>
<evidence type="ECO:0000313" key="1">
    <source>
        <dbReference type="EMBL" id="KAI3747506.1"/>
    </source>
</evidence>
<proteinExistence type="predicted"/>
<name>A0ACB9DMS0_ARCLA</name>
<dbReference type="Proteomes" id="UP001055879">
    <property type="component" value="Linkage Group LG03"/>
</dbReference>
<comment type="caution">
    <text evidence="1">The sequence shown here is derived from an EMBL/GenBank/DDBJ whole genome shotgun (WGS) entry which is preliminary data.</text>
</comment>
<reference evidence="2" key="1">
    <citation type="journal article" date="2022" name="Mol. Ecol. Resour.">
        <title>The genomes of chicory, endive, great burdock and yacon provide insights into Asteraceae palaeo-polyploidization history and plant inulin production.</title>
        <authorList>
            <person name="Fan W."/>
            <person name="Wang S."/>
            <person name="Wang H."/>
            <person name="Wang A."/>
            <person name="Jiang F."/>
            <person name="Liu H."/>
            <person name="Zhao H."/>
            <person name="Xu D."/>
            <person name="Zhang Y."/>
        </authorList>
    </citation>
    <scope>NUCLEOTIDE SEQUENCE [LARGE SCALE GENOMIC DNA]</scope>
    <source>
        <strain evidence="2">cv. Niubang</strain>
    </source>
</reference>
<dbReference type="EMBL" id="CM042049">
    <property type="protein sequence ID" value="KAI3747506.1"/>
    <property type="molecule type" value="Genomic_DNA"/>
</dbReference>
<keyword evidence="2" id="KW-1185">Reference proteome</keyword>
<sequence length="100" mass="11294">MVAIKKLDHVIVEGTTTTTLLLFSVRDFMSPELVVLARKKWYQVSSTDYFIKKATAGAGSMIHHLRLEEGARKATQELEKLSEAYDIDILVDLLYVYGMA</sequence>
<protein>
    <submittedName>
        <fullName evidence="1">Uncharacterized protein</fullName>
    </submittedName>
</protein>
<reference evidence="1 2" key="2">
    <citation type="journal article" date="2022" name="Mol. Ecol. Resour.">
        <title>The genomes of chicory, endive, great burdock and yacon provide insights into Asteraceae paleo-polyploidization history and plant inulin production.</title>
        <authorList>
            <person name="Fan W."/>
            <person name="Wang S."/>
            <person name="Wang H."/>
            <person name="Wang A."/>
            <person name="Jiang F."/>
            <person name="Liu H."/>
            <person name="Zhao H."/>
            <person name="Xu D."/>
            <person name="Zhang Y."/>
        </authorList>
    </citation>
    <scope>NUCLEOTIDE SEQUENCE [LARGE SCALE GENOMIC DNA]</scope>
    <source>
        <strain evidence="2">cv. Niubang</strain>
    </source>
</reference>
<evidence type="ECO:0000313" key="2">
    <source>
        <dbReference type="Proteomes" id="UP001055879"/>
    </source>
</evidence>
<accession>A0ACB9DMS0</accession>